<dbReference type="KEGG" id="qlo:115992243"/>
<sequence length="206" mass="23099">MYLETNTKKMSNFCGSHNIVMFTICFMIFTITATSMATDIEEDPIFELNSQEEMVHLAGYGEEKLSTVLVTGSVHCQACLHGHEAQLTEWPISGALVGVNCHNSGKKSRSRWEQARTDEFGDFTFDLPSQLHSIPNLEQKCSVKVLKIPKNSPCQPTYVKKQKGLKLLSLGNGIRTYSAGTIRFMDLTSRPLQACMKKNGNKEMQR</sequence>
<dbReference type="GeneID" id="115992243"/>
<evidence type="ECO:0000313" key="2">
    <source>
        <dbReference type="Proteomes" id="UP000594261"/>
    </source>
</evidence>
<gene>
    <name evidence="1" type="primary">LOC115992243</name>
</gene>
<evidence type="ECO:0008006" key="3">
    <source>
        <dbReference type="Google" id="ProtNLM"/>
    </source>
</evidence>
<dbReference type="RefSeq" id="XP_030972199.1">
    <property type="nucleotide sequence ID" value="XM_031116339.1"/>
</dbReference>
<dbReference type="PANTHER" id="PTHR47273">
    <property type="entry name" value="EXPRESSED PROTEIN"/>
    <property type="match status" value="1"/>
</dbReference>
<proteinExistence type="predicted"/>
<name>A0A7N2LTF6_QUELO</name>
<accession>A0A7N2LTF6</accession>
<dbReference type="InParanoid" id="A0A7N2LTF6"/>
<reference evidence="1" key="2">
    <citation type="submission" date="2021-01" db="UniProtKB">
        <authorList>
            <consortium name="EnsemblPlants"/>
        </authorList>
    </citation>
    <scope>IDENTIFICATION</scope>
</reference>
<organism evidence="1 2">
    <name type="scientific">Quercus lobata</name>
    <name type="common">Valley oak</name>
    <dbReference type="NCBI Taxonomy" id="97700"/>
    <lineage>
        <taxon>Eukaryota</taxon>
        <taxon>Viridiplantae</taxon>
        <taxon>Streptophyta</taxon>
        <taxon>Embryophyta</taxon>
        <taxon>Tracheophyta</taxon>
        <taxon>Spermatophyta</taxon>
        <taxon>Magnoliopsida</taxon>
        <taxon>eudicotyledons</taxon>
        <taxon>Gunneridae</taxon>
        <taxon>Pentapetalae</taxon>
        <taxon>rosids</taxon>
        <taxon>fabids</taxon>
        <taxon>Fagales</taxon>
        <taxon>Fagaceae</taxon>
        <taxon>Quercus</taxon>
    </lineage>
</organism>
<keyword evidence="2" id="KW-1185">Reference proteome</keyword>
<dbReference type="OrthoDB" id="744797at2759"/>
<dbReference type="Pfam" id="PF01190">
    <property type="entry name" value="Pollen_Ole_e_1"/>
    <property type="match status" value="1"/>
</dbReference>
<dbReference type="Proteomes" id="UP000594261">
    <property type="component" value="Chromosome 5"/>
</dbReference>
<dbReference type="AlphaFoldDB" id="A0A7N2LTF6"/>
<dbReference type="OMA" id="ACHQRRR"/>
<dbReference type="Gramene" id="QL05p067831:mrna">
    <property type="protein sequence ID" value="QL05p067831:mrna"/>
    <property type="gene ID" value="QL05p067831"/>
</dbReference>
<dbReference type="EnsemblPlants" id="QL05p067831:mrna">
    <property type="protein sequence ID" value="QL05p067831:mrna"/>
    <property type="gene ID" value="QL05p067831"/>
</dbReference>
<protein>
    <recommendedName>
        <fullName evidence="3">Pollen Ole e 1 allergen and extensin family protein</fullName>
    </recommendedName>
</protein>
<reference evidence="1 2" key="1">
    <citation type="journal article" date="2016" name="G3 (Bethesda)">
        <title>First Draft Assembly and Annotation of the Genome of a California Endemic Oak Quercus lobata Nee (Fagaceae).</title>
        <authorList>
            <person name="Sork V.L."/>
            <person name="Fitz-Gibbon S.T."/>
            <person name="Puiu D."/>
            <person name="Crepeau M."/>
            <person name="Gugger P.F."/>
            <person name="Sherman R."/>
            <person name="Stevens K."/>
            <person name="Langley C.H."/>
            <person name="Pellegrini M."/>
            <person name="Salzberg S.L."/>
        </authorList>
    </citation>
    <scope>NUCLEOTIDE SEQUENCE [LARGE SCALE GENOMIC DNA]</scope>
    <source>
        <strain evidence="1 2">cv. SW786</strain>
    </source>
</reference>
<dbReference type="PANTHER" id="PTHR47273:SF6">
    <property type="entry name" value="POLLEN OLE E 1 ALLERGEN AND EXTENSIN FAMILY PROTEIN"/>
    <property type="match status" value="1"/>
</dbReference>
<evidence type="ECO:0000313" key="1">
    <source>
        <dbReference type="EnsemblPlants" id="QL05p067831:mrna"/>
    </source>
</evidence>
<dbReference type="FunCoup" id="A0A7N2LTF6">
    <property type="interactions" value="771"/>
</dbReference>
<dbReference type="EMBL" id="LRBV02000005">
    <property type="status" value="NOT_ANNOTATED_CDS"/>
    <property type="molecule type" value="Genomic_DNA"/>
</dbReference>